<dbReference type="GO" id="GO:0008922">
    <property type="term" value="F:long-chain fatty acid [acyl-carrier-protein] ligase activity"/>
    <property type="evidence" value="ECO:0007669"/>
    <property type="project" value="TreeGrafter"/>
</dbReference>
<evidence type="ECO:0000313" key="4">
    <source>
        <dbReference type="Proteomes" id="UP000232323"/>
    </source>
</evidence>
<evidence type="ECO:0000259" key="2">
    <source>
        <dbReference type="Pfam" id="PF00501"/>
    </source>
</evidence>
<dbReference type="Proteomes" id="UP000232323">
    <property type="component" value="Unassembled WGS sequence"/>
</dbReference>
<dbReference type="InterPro" id="IPR042099">
    <property type="entry name" value="ANL_N_sf"/>
</dbReference>
<dbReference type="SUPFAM" id="SSF56801">
    <property type="entry name" value="Acetyl-CoA synthetase-like"/>
    <property type="match status" value="1"/>
</dbReference>
<dbReference type="AlphaFoldDB" id="A0A250XI92"/>
<organism evidence="3 4">
    <name type="scientific">Chlamydomonas eustigma</name>
    <dbReference type="NCBI Taxonomy" id="1157962"/>
    <lineage>
        <taxon>Eukaryota</taxon>
        <taxon>Viridiplantae</taxon>
        <taxon>Chlorophyta</taxon>
        <taxon>core chlorophytes</taxon>
        <taxon>Chlorophyceae</taxon>
        <taxon>CS clade</taxon>
        <taxon>Chlamydomonadales</taxon>
        <taxon>Chlamydomonadaceae</taxon>
        <taxon>Chlamydomonas</taxon>
    </lineage>
</organism>
<dbReference type="InterPro" id="IPR052987">
    <property type="entry name" value="Chloroplast_AMP-bd_Enzymes"/>
</dbReference>
<proteinExistence type="predicted"/>
<dbReference type="PANTHER" id="PTHR43813">
    <property type="entry name" value="ACYL-ACTIVATING ENZYME 16, CHLOROPLASTIC-RELATED"/>
    <property type="match status" value="1"/>
</dbReference>
<dbReference type="Pfam" id="PF00501">
    <property type="entry name" value="AMP-binding"/>
    <property type="match status" value="1"/>
</dbReference>
<dbReference type="GO" id="GO:0030497">
    <property type="term" value="P:fatty acid elongation"/>
    <property type="evidence" value="ECO:0007669"/>
    <property type="project" value="TreeGrafter"/>
</dbReference>
<feature type="domain" description="AMP-dependent synthetase/ligase" evidence="2">
    <location>
        <begin position="98"/>
        <end position="568"/>
    </location>
</feature>
<feature type="region of interest" description="Disordered" evidence="1">
    <location>
        <begin position="673"/>
        <end position="720"/>
    </location>
</feature>
<reference evidence="3 4" key="1">
    <citation type="submission" date="2017-08" db="EMBL/GenBank/DDBJ databases">
        <title>Acidophilic green algal genome provides insights into adaptation to an acidic environment.</title>
        <authorList>
            <person name="Hirooka S."/>
            <person name="Hirose Y."/>
            <person name="Kanesaki Y."/>
            <person name="Higuchi S."/>
            <person name="Fujiwara T."/>
            <person name="Onuma R."/>
            <person name="Era A."/>
            <person name="Ohbayashi R."/>
            <person name="Uzuka A."/>
            <person name="Nozaki H."/>
            <person name="Yoshikawa H."/>
            <person name="Miyagishima S.Y."/>
        </authorList>
    </citation>
    <scope>NUCLEOTIDE SEQUENCE [LARGE SCALE GENOMIC DNA]</scope>
    <source>
        <strain evidence="3 4">NIES-2499</strain>
    </source>
</reference>
<comment type="caution">
    <text evidence="3">The sequence shown here is derived from an EMBL/GenBank/DDBJ whole genome shotgun (WGS) entry which is preliminary data.</text>
</comment>
<dbReference type="STRING" id="1157962.A0A250XI92"/>
<evidence type="ECO:0000313" key="3">
    <source>
        <dbReference type="EMBL" id="GAX82801.1"/>
    </source>
</evidence>
<dbReference type="Gene3D" id="3.40.50.12780">
    <property type="entry name" value="N-terminal domain of ligase-like"/>
    <property type="match status" value="1"/>
</dbReference>
<dbReference type="PANTHER" id="PTHR43813:SF1">
    <property type="entry name" value="ACYL-ACTIVATING ENZYME 16, CHLOROPLASTIC-RELATED"/>
    <property type="match status" value="1"/>
</dbReference>
<evidence type="ECO:0000256" key="1">
    <source>
        <dbReference type="SAM" id="MobiDB-lite"/>
    </source>
</evidence>
<dbReference type="EMBL" id="BEGY01000086">
    <property type="protein sequence ID" value="GAX82801.1"/>
    <property type="molecule type" value="Genomic_DNA"/>
</dbReference>
<keyword evidence="4" id="KW-1185">Reference proteome</keyword>
<gene>
    <name evidence="3" type="ORF">CEUSTIGMA_g10227.t1</name>
</gene>
<dbReference type="InterPro" id="IPR000873">
    <property type="entry name" value="AMP-dep_synth/lig_dom"/>
</dbReference>
<sequence>MLYLDLRTSPHSHERNLRQSRHSCVFCPRQCHNINIKRRLRTDLNIASPIKVIDTVSNLQLTDNFQHISTTEKIPYQDDTDEQSWSADHGTLPSVWQRLAQARPHDVLLEDPHRGGVTISAQKLWECMLQLASGLQGLGLARYDKVCLFSENSCRWLIADQAVMLNGCANCVRGSTAPGEELAYIMVHSQASAIILQDVETLSKLSAAIKTEVTVGPPRNTLKFVIVLWGEEEEIRKEREALGLPEELKVLSYQQVLRSAPFQPAKYPGPDSPSSSSSHDIRQHSFRPPHISSSDIATLVYTSGTTGNPKAVKLTHANLMYQVENLSHFLPVKEGQSVLSLLPPWHIYERSASYYVLSCGGKLIYTNIRKFKDDLPKYRPDHFVCVPLVLDTLYTRIKQQFSAMPAPRRSLVTFLLTASTAFIKAQRIVQGLALQFALQPASQLQLLQAWLTATVLRPIHALATLLVYSKVRAAIGIQHTVVCGGGSLAPHLDDFYEVLGLSVLNGWGLTETSPVLACRRSEKNVRGSIGVPTPGTEIHVVDVDTLLEVEDGVQGLLLARGPGVFSGYSEDQAASEKAFRAGDGWFDTGDLGWRVPTSSHNEAMRGNLVISGRVKDTIVLSSGKKVEPEPIEGALTCSNLIKHVVLIGQDKRELGALIFPEQELLDAALATSSEPARGDRMGSSVASSSVRRSTEIGTPLSIEDGTLTRTMKPRRPEIARKYSKEVAELLQRLRGDQT</sequence>
<dbReference type="GO" id="GO:0009507">
    <property type="term" value="C:chloroplast"/>
    <property type="evidence" value="ECO:0007669"/>
    <property type="project" value="TreeGrafter"/>
</dbReference>
<name>A0A250XI92_9CHLO</name>
<feature type="region of interest" description="Disordered" evidence="1">
    <location>
        <begin position="264"/>
        <end position="290"/>
    </location>
</feature>
<dbReference type="OrthoDB" id="1700726at2759"/>
<dbReference type="InterPro" id="IPR020845">
    <property type="entry name" value="AMP-binding_CS"/>
</dbReference>
<dbReference type="PROSITE" id="PS00455">
    <property type="entry name" value="AMP_BINDING"/>
    <property type="match status" value="1"/>
</dbReference>
<protein>
    <recommendedName>
        <fullName evidence="2">AMP-dependent synthetase/ligase domain-containing protein</fullName>
    </recommendedName>
</protein>
<dbReference type="Pfam" id="PF23562">
    <property type="entry name" value="AMP-binding_C_3"/>
    <property type="match status" value="1"/>
</dbReference>
<accession>A0A250XI92</accession>